<keyword evidence="3 5" id="KW-1133">Transmembrane helix</keyword>
<keyword evidence="2 5" id="KW-0812">Transmembrane</keyword>
<keyword evidence="4 5" id="KW-0472">Membrane</keyword>
<evidence type="ECO:0000313" key="6">
    <source>
        <dbReference type="EMBL" id="RSU13842.1"/>
    </source>
</evidence>
<evidence type="ECO:0000256" key="5">
    <source>
        <dbReference type="SAM" id="Phobius"/>
    </source>
</evidence>
<dbReference type="Proteomes" id="UP000286773">
    <property type="component" value="Unassembled WGS sequence"/>
</dbReference>
<proteinExistence type="predicted"/>
<sequence length="108" mass="11712">MSENNILGGLAYLSILFAPFLLPFIIWLLTNRQSAAHDHAKRAFLLHLVPVILTGILLMAALSTGFLAHDTRTVSLLTVTAMAAGGLIDFLFIGYNLYAGLKLLVSSR</sequence>
<evidence type="ECO:0000313" key="7">
    <source>
        <dbReference type="Proteomes" id="UP000286773"/>
    </source>
</evidence>
<dbReference type="Pfam" id="PF09685">
    <property type="entry name" value="MamF_MmsF"/>
    <property type="match status" value="1"/>
</dbReference>
<dbReference type="InterPro" id="IPR019109">
    <property type="entry name" value="MamF_MmsF"/>
</dbReference>
<comment type="caution">
    <text evidence="6">The sequence shown here is derived from an EMBL/GenBank/DDBJ whole genome shotgun (WGS) entry which is preliminary data.</text>
</comment>
<gene>
    <name evidence="6" type="ORF">CBF27_02780</name>
</gene>
<evidence type="ECO:0000256" key="2">
    <source>
        <dbReference type="ARBA" id="ARBA00022692"/>
    </source>
</evidence>
<name>A0A430B0V3_9ENTE</name>
<feature type="transmembrane region" description="Helical" evidence="5">
    <location>
        <begin position="43"/>
        <end position="68"/>
    </location>
</feature>
<feature type="transmembrane region" description="Helical" evidence="5">
    <location>
        <begin position="6"/>
        <end position="31"/>
    </location>
</feature>
<accession>A0A430B0V3</accession>
<dbReference type="OrthoDB" id="2328241at2"/>
<organism evidence="6 7">
    <name type="scientific">Vagococcus acidifermentans</name>
    <dbReference type="NCBI Taxonomy" id="564710"/>
    <lineage>
        <taxon>Bacteria</taxon>
        <taxon>Bacillati</taxon>
        <taxon>Bacillota</taxon>
        <taxon>Bacilli</taxon>
        <taxon>Lactobacillales</taxon>
        <taxon>Enterococcaceae</taxon>
        <taxon>Vagococcus</taxon>
    </lineage>
</organism>
<evidence type="ECO:0000256" key="4">
    <source>
        <dbReference type="ARBA" id="ARBA00023136"/>
    </source>
</evidence>
<dbReference type="AlphaFoldDB" id="A0A430B0V3"/>
<evidence type="ECO:0000256" key="3">
    <source>
        <dbReference type="ARBA" id="ARBA00022989"/>
    </source>
</evidence>
<feature type="transmembrane region" description="Helical" evidence="5">
    <location>
        <begin position="74"/>
        <end position="98"/>
    </location>
</feature>
<dbReference type="RefSeq" id="WP_126812190.1">
    <property type="nucleotide sequence ID" value="NZ_NGKC01000002.1"/>
</dbReference>
<comment type="subcellular location">
    <subcellularLocation>
        <location evidence="1">Membrane</location>
        <topology evidence="1">Multi-pass membrane protein</topology>
    </subcellularLocation>
</comment>
<reference evidence="6 7" key="1">
    <citation type="submission" date="2017-05" db="EMBL/GenBank/DDBJ databases">
        <title>Vagococcus spp. assemblies.</title>
        <authorList>
            <person name="Gulvik C.A."/>
        </authorList>
    </citation>
    <scope>NUCLEOTIDE SEQUENCE [LARGE SCALE GENOMIC DNA]</scope>
    <source>
        <strain evidence="6 7">LMG 24798</strain>
    </source>
</reference>
<protein>
    <recommendedName>
        <fullName evidence="8">DUF4870 domain-containing protein</fullName>
    </recommendedName>
</protein>
<evidence type="ECO:0000256" key="1">
    <source>
        <dbReference type="ARBA" id="ARBA00004141"/>
    </source>
</evidence>
<keyword evidence="7" id="KW-1185">Reference proteome</keyword>
<evidence type="ECO:0008006" key="8">
    <source>
        <dbReference type="Google" id="ProtNLM"/>
    </source>
</evidence>
<dbReference type="EMBL" id="NGKC01000002">
    <property type="protein sequence ID" value="RSU13842.1"/>
    <property type="molecule type" value="Genomic_DNA"/>
</dbReference>